<evidence type="ECO:0000313" key="2">
    <source>
        <dbReference type="EMBL" id="PMD44309.1"/>
    </source>
</evidence>
<accession>A0A2J6S0L7</accession>
<dbReference type="EMBL" id="KZ613941">
    <property type="protein sequence ID" value="PMD44309.1"/>
    <property type="molecule type" value="Genomic_DNA"/>
</dbReference>
<keyword evidence="3" id="KW-1185">Reference proteome</keyword>
<organism evidence="2 3">
    <name type="scientific">Hyaloscypha variabilis (strain UAMH 11265 / GT02V1 / F)</name>
    <name type="common">Meliniomyces variabilis</name>
    <dbReference type="NCBI Taxonomy" id="1149755"/>
    <lineage>
        <taxon>Eukaryota</taxon>
        <taxon>Fungi</taxon>
        <taxon>Dikarya</taxon>
        <taxon>Ascomycota</taxon>
        <taxon>Pezizomycotina</taxon>
        <taxon>Leotiomycetes</taxon>
        <taxon>Helotiales</taxon>
        <taxon>Hyaloscyphaceae</taxon>
        <taxon>Hyaloscypha</taxon>
        <taxon>Hyaloscypha variabilis</taxon>
    </lineage>
</organism>
<gene>
    <name evidence="2" type="ORF">L207DRAFT_278593</name>
</gene>
<feature type="transmembrane region" description="Helical" evidence="1">
    <location>
        <begin position="9"/>
        <end position="31"/>
    </location>
</feature>
<reference evidence="2 3" key="1">
    <citation type="submission" date="2016-04" db="EMBL/GenBank/DDBJ databases">
        <title>A degradative enzymes factory behind the ericoid mycorrhizal symbiosis.</title>
        <authorList>
            <consortium name="DOE Joint Genome Institute"/>
            <person name="Martino E."/>
            <person name="Morin E."/>
            <person name="Grelet G."/>
            <person name="Kuo A."/>
            <person name="Kohler A."/>
            <person name="Daghino S."/>
            <person name="Barry K."/>
            <person name="Choi C."/>
            <person name="Cichocki N."/>
            <person name="Clum A."/>
            <person name="Copeland A."/>
            <person name="Hainaut M."/>
            <person name="Haridas S."/>
            <person name="Labutti K."/>
            <person name="Lindquist E."/>
            <person name="Lipzen A."/>
            <person name="Khouja H.-R."/>
            <person name="Murat C."/>
            <person name="Ohm R."/>
            <person name="Olson A."/>
            <person name="Spatafora J."/>
            <person name="Veneault-Fourrey C."/>
            <person name="Henrissat B."/>
            <person name="Grigoriev I."/>
            <person name="Martin F."/>
            <person name="Perotto S."/>
        </authorList>
    </citation>
    <scope>NUCLEOTIDE SEQUENCE [LARGE SCALE GENOMIC DNA]</scope>
    <source>
        <strain evidence="2 3">F</strain>
    </source>
</reference>
<dbReference type="Proteomes" id="UP000235786">
    <property type="component" value="Unassembled WGS sequence"/>
</dbReference>
<proteinExistence type="predicted"/>
<keyword evidence="1" id="KW-0812">Transmembrane</keyword>
<keyword evidence="1" id="KW-1133">Transmembrane helix</keyword>
<name>A0A2J6S0L7_HYAVF</name>
<evidence type="ECO:0000256" key="1">
    <source>
        <dbReference type="SAM" id="Phobius"/>
    </source>
</evidence>
<keyword evidence="1" id="KW-0472">Membrane</keyword>
<protein>
    <submittedName>
        <fullName evidence="2">Uncharacterized protein</fullName>
    </submittedName>
</protein>
<evidence type="ECO:0000313" key="3">
    <source>
        <dbReference type="Proteomes" id="UP000235786"/>
    </source>
</evidence>
<dbReference type="AlphaFoldDB" id="A0A2J6S0L7"/>
<sequence length="91" mass="9921">MERNEKPKVFACVACCIACGVFLLSLNFFFLKALRPGFGASFVLHGSVFFLGQGEITIDGKYHKTGGKSDEQIVSETPITADNMIVDTWGV</sequence>